<dbReference type="GO" id="GO:0000439">
    <property type="term" value="C:transcription factor TFIIH core complex"/>
    <property type="evidence" value="ECO:0007669"/>
    <property type="project" value="InterPro"/>
</dbReference>
<dbReference type="InterPro" id="IPR005607">
    <property type="entry name" value="BSD_dom"/>
</dbReference>
<dbReference type="AlphaFoldDB" id="A0AAW0GSP8"/>
<keyword evidence="4" id="KW-1185">Reference proteome</keyword>
<dbReference type="SUPFAM" id="SSF140383">
    <property type="entry name" value="BSD domain-like"/>
    <property type="match status" value="2"/>
</dbReference>
<name>A0AAW0GSP8_9APHY</name>
<dbReference type="PROSITE" id="PS50858">
    <property type="entry name" value="BSD"/>
    <property type="match status" value="1"/>
</dbReference>
<dbReference type="Gene3D" id="6.10.140.1200">
    <property type="match status" value="1"/>
</dbReference>
<dbReference type="GO" id="GO:0006351">
    <property type="term" value="P:DNA-templated transcription"/>
    <property type="evidence" value="ECO:0007669"/>
    <property type="project" value="InterPro"/>
</dbReference>
<dbReference type="InterPro" id="IPR035925">
    <property type="entry name" value="BSD_dom_sf"/>
</dbReference>
<protein>
    <recommendedName>
        <fullName evidence="2">BSD domain-containing protein</fullName>
    </recommendedName>
</protein>
<feature type="region of interest" description="Disordered" evidence="1">
    <location>
        <begin position="32"/>
        <end position="101"/>
    </location>
</feature>
<dbReference type="SMART" id="SM00751">
    <property type="entry name" value="BSD"/>
    <property type="match status" value="2"/>
</dbReference>
<dbReference type="Pfam" id="PF03909">
    <property type="entry name" value="BSD"/>
    <property type="match status" value="1"/>
</dbReference>
<feature type="region of interest" description="Disordered" evidence="1">
    <location>
        <begin position="306"/>
        <end position="325"/>
    </location>
</feature>
<evidence type="ECO:0000313" key="3">
    <source>
        <dbReference type="EMBL" id="KAK7692566.1"/>
    </source>
</evidence>
<dbReference type="EMBL" id="JASBNA010000004">
    <property type="protein sequence ID" value="KAK7692566.1"/>
    <property type="molecule type" value="Genomic_DNA"/>
</dbReference>
<dbReference type="InterPro" id="IPR027079">
    <property type="entry name" value="Tfb1/GTF2H1"/>
</dbReference>
<evidence type="ECO:0000313" key="4">
    <source>
        <dbReference type="Proteomes" id="UP001385951"/>
    </source>
</evidence>
<evidence type="ECO:0000259" key="2">
    <source>
        <dbReference type="PROSITE" id="PS50858"/>
    </source>
</evidence>
<comment type="caution">
    <text evidence="3">The sequence shown here is derived from an EMBL/GenBank/DDBJ whole genome shotgun (WGS) entry which is preliminary data.</text>
</comment>
<dbReference type="Gene3D" id="1.10.3970.10">
    <property type="entry name" value="BSD domain"/>
    <property type="match status" value="1"/>
</dbReference>
<feature type="compositionally biased region" description="Low complexity" evidence="1">
    <location>
        <begin position="32"/>
        <end position="45"/>
    </location>
</feature>
<dbReference type="PANTHER" id="PTHR12856">
    <property type="entry name" value="TRANSCRIPTION INITIATION FACTOR IIH-RELATED"/>
    <property type="match status" value="1"/>
</dbReference>
<gene>
    <name evidence="3" type="ORF">QCA50_004196</name>
</gene>
<dbReference type="Proteomes" id="UP001385951">
    <property type="component" value="Unassembled WGS sequence"/>
</dbReference>
<reference evidence="3 4" key="1">
    <citation type="submission" date="2022-09" db="EMBL/GenBank/DDBJ databases">
        <authorList>
            <person name="Palmer J.M."/>
        </authorList>
    </citation>
    <scope>NUCLEOTIDE SEQUENCE [LARGE SCALE GENOMIC DNA]</scope>
    <source>
        <strain evidence="3 4">DSM 7382</strain>
    </source>
</reference>
<sequence>MRRVTTSRSRHPKQVALVEREKFKTELTNIIGRNRVSTTTTTSTPNRPPGTPLIPGTPATPSHVQTPRPVTAISRAASSSRAPSVASDSRGPGTPIGDPTTDFRLRKKVLVSTPELAQLHRELVMTGQISENEFWEGREHLLLAQAAAESQKRGKPGQLVDPRPQTVDGEVKIVITPQLVHDIFEEYPVVAKAYNDNVPNKLSESEFWIRYFQSKLFNAHRASIRSSATQHVVKDDPIFDKYLEKDDDELEPRRQREEGVDMFIDLAATAVDHGDTGNEKDVTMQAGKQRAVLPLIRKFNEHSGRLLNSSLGEQPAKRRRVDSGNEARYSQLDLEDLHTNDSSEGILLDMQDRRKYFEGRSTNLQPVEKLNVKAVVQEANTNIKGWETRLSQLKIERKAGDAALVAMTQNVVARLEVTKRKSDLPEGIFRQMTTCQTAANEFLRQFWLAIYPPPLEVPTASSSNPAQRTAKAAKMAWILGEDA</sequence>
<dbReference type="GO" id="GO:0006289">
    <property type="term" value="P:nucleotide-excision repair"/>
    <property type="evidence" value="ECO:0007669"/>
    <property type="project" value="InterPro"/>
</dbReference>
<feature type="domain" description="BSD" evidence="2">
    <location>
        <begin position="167"/>
        <end position="219"/>
    </location>
</feature>
<accession>A0AAW0GSP8</accession>
<feature type="compositionally biased region" description="Low complexity" evidence="1">
    <location>
        <begin position="72"/>
        <end position="90"/>
    </location>
</feature>
<proteinExistence type="predicted"/>
<organism evidence="3 4">
    <name type="scientific">Cerrena zonata</name>
    <dbReference type="NCBI Taxonomy" id="2478898"/>
    <lineage>
        <taxon>Eukaryota</taxon>
        <taxon>Fungi</taxon>
        <taxon>Dikarya</taxon>
        <taxon>Basidiomycota</taxon>
        <taxon>Agaricomycotina</taxon>
        <taxon>Agaricomycetes</taxon>
        <taxon>Polyporales</taxon>
        <taxon>Cerrenaceae</taxon>
        <taxon>Cerrena</taxon>
    </lineage>
</organism>
<evidence type="ECO:0000256" key="1">
    <source>
        <dbReference type="SAM" id="MobiDB-lite"/>
    </source>
</evidence>